<dbReference type="GO" id="GO:0006974">
    <property type="term" value="P:DNA damage response"/>
    <property type="evidence" value="ECO:0007669"/>
    <property type="project" value="InterPro"/>
</dbReference>
<feature type="domain" description="SprT-like" evidence="4">
    <location>
        <begin position="3"/>
        <end position="159"/>
    </location>
</feature>
<organism evidence="5 6">
    <name type="scientific">Thamnidium elegans</name>
    <dbReference type="NCBI Taxonomy" id="101142"/>
    <lineage>
        <taxon>Eukaryota</taxon>
        <taxon>Fungi</taxon>
        <taxon>Fungi incertae sedis</taxon>
        <taxon>Mucoromycota</taxon>
        <taxon>Mucoromycotina</taxon>
        <taxon>Mucoromycetes</taxon>
        <taxon>Mucorales</taxon>
        <taxon>Mucorineae</taxon>
        <taxon>Mucoraceae</taxon>
        <taxon>Thamnidium</taxon>
    </lineage>
</organism>
<dbReference type="AlphaFoldDB" id="A0A8H7SFY1"/>
<dbReference type="EMBL" id="JAEPRE010000371">
    <property type="protein sequence ID" value="KAG2228724.1"/>
    <property type="molecule type" value="Genomic_DNA"/>
</dbReference>
<sequence>MQQQSVIDLIRDEETPEPFLVNKSAGGCIHKLGKHCILELSKPLLNFRTKKDLIEMLLMIHAFLFVTQEEDTARDGHGPRFLKEAKRINDAAGFDITVYYNFHDEVNYYLPHVWQCNGVCNTRPPYFGLVKHSTNRPPKPTDTWYKDHQLTCGGTYTKIASLPPKRKKPHVNTSDQHIAASKKTKQ</sequence>
<comment type="caution">
    <text evidence="5">The sequence shown here is derived from an EMBL/GenBank/DDBJ whole genome shotgun (WGS) entry which is preliminary data.</text>
</comment>
<dbReference type="GO" id="GO:0004222">
    <property type="term" value="F:metalloendopeptidase activity"/>
    <property type="evidence" value="ECO:0007669"/>
    <property type="project" value="InterPro"/>
</dbReference>
<reference evidence="5" key="1">
    <citation type="submission" date="2021-01" db="EMBL/GenBank/DDBJ databases">
        <title>Metabolic potential, ecology and presence of endohyphal bacteria is reflected in genomic diversity of Mucoromycotina.</title>
        <authorList>
            <person name="Muszewska A."/>
            <person name="Okrasinska A."/>
            <person name="Steczkiewicz K."/>
            <person name="Drgas O."/>
            <person name="Orlowska M."/>
            <person name="Perlinska-Lenart U."/>
            <person name="Aleksandrzak-Piekarczyk T."/>
            <person name="Szatraj K."/>
            <person name="Zielenkiewicz U."/>
            <person name="Pilsyk S."/>
            <person name="Malc E."/>
            <person name="Mieczkowski P."/>
            <person name="Kruszewska J.S."/>
            <person name="Biernat P."/>
            <person name="Pawlowska J."/>
        </authorList>
    </citation>
    <scope>NUCLEOTIDE SEQUENCE</scope>
    <source>
        <strain evidence="5">WA0000018081</strain>
    </source>
</reference>
<dbReference type="GO" id="GO:0031593">
    <property type="term" value="F:polyubiquitin modification-dependent protein binding"/>
    <property type="evidence" value="ECO:0007669"/>
    <property type="project" value="TreeGrafter"/>
</dbReference>
<evidence type="ECO:0000256" key="2">
    <source>
        <dbReference type="ARBA" id="ARBA00023242"/>
    </source>
</evidence>
<dbReference type="Pfam" id="PF22934">
    <property type="entry name" value="SPRTN_ZBD"/>
    <property type="match status" value="1"/>
</dbReference>
<evidence type="ECO:0000313" key="5">
    <source>
        <dbReference type="EMBL" id="KAG2228724.1"/>
    </source>
</evidence>
<dbReference type="PANTHER" id="PTHR21220">
    <property type="entry name" value="DNA-DEPENDENT METALLOPROTEASE SPRTN"/>
    <property type="match status" value="1"/>
</dbReference>
<dbReference type="GO" id="GO:0003697">
    <property type="term" value="F:single-stranded DNA binding"/>
    <property type="evidence" value="ECO:0007669"/>
    <property type="project" value="InterPro"/>
</dbReference>
<dbReference type="InterPro" id="IPR055220">
    <property type="entry name" value="SPRTN_ZBD"/>
</dbReference>
<comment type="subcellular location">
    <subcellularLocation>
        <location evidence="1">Nucleus</location>
    </subcellularLocation>
</comment>
<accession>A0A8H7SFY1</accession>
<dbReference type="Pfam" id="PF10263">
    <property type="entry name" value="SprT-like"/>
    <property type="match status" value="1"/>
</dbReference>
<keyword evidence="6" id="KW-1185">Reference proteome</keyword>
<protein>
    <recommendedName>
        <fullName evidence="4">SprT-like domain-containing protein</fullName>
    </recommendedName>
</protein>
<dbReference type="OrthoDB" id="5236983at2759"/>
<evidence type="ECO:0000256" key="1">
    <source>
        <dbReference type="ARBA" id="ARBA00004123"/>
    </source>
</evidence>
<dbReference type="Proteomes" id="UP000613177">
    <property type="component" value="Unassembled WGS sequence"/>
</dbReference>
<evidence type="ECO:0000313" key="6">
    <source>
        <dbReference type="Proteomes" id="UP000613177"/>
    </source>
</evidence>
<dbReference type="PANTHER" id="PTHR21220:SF0">
    <property type="entry name" value="DNA-DEPENDENT METALLOPROTEASE SPRTN"/>
    <property type="match status" value="1"/>
</dbReference>
<dbReference type="InterPro" id="IPR044245">
    <property type="entry name" value="Spartan"/>
</dbReference>
<evidence type="ECO:0000256" key="3">
    <source>
        <dbReference type="SAM" id="MobiDB-lite"/>
    </source>
</evidence>
<dbReference type="InterPro" id="IPR006640">
    <property type="entry name" value="SprT-like_domain"/>
</dbReference>
<dbReference type="SMART" id="SM00731">
    <property type="entry name" value="SprT"/>
    <property type="match status" value="1"/>
</dbReference>
<dbReference type="GO" id="GO:0005634">
    <property type="term" value="C:nucleus"/>
    <property type="evidence" value="ECO:0007669"/>
    <property type="project" value="UniProtKB-SubCell"/>
</dbReference>
<keyword evidence="2" id="KW-0539">Nucleus</keyword>
<gene>
    <name evidence="5" type="ORF">INT48_009456</name>
</gene>
<evidence type="ECO:0000259" key="4">
    <source>
        <dbReference type="SMART" id="SM00731"/>
    </source>
</evidence>
<proteinExistence type="predicted"/>
<name>A0A8H7SFY1_9FUNG</name>
<feature type="region of interest" description="Disordered" evidence="3">
    <location>
        <begin position="162"/>
        <end position="186"/>
    </location>
</feature>